<dbReference type="CDD" id="cd00158">
    <property type="entry name" value="RHOD"/>
    <property type="match status" value="1"/>
</dbReference>
<organism evidence="2 3">
    <name type="scientific">Shimia isoporae</name>
    <dbReference type="NCBI Taxonomy" id="647720"/>
    <lineage>
        <taxon>Bacteria</taxon>
        <taxon>Pseudomonadati</taxon>
        <taxon>Pseudomonadota</taxon>
        <taxon>Alphaproteobacteria</taxon>
        <taxon>Rhodobacterales</taxon>
        <taxon>Roseobacteraceae</taxon>
    </lineage>
</organism>
<gene>
    <name evidence="2" type="ORF">BXY66_0250</name>
</gene>
<dbReference type="EMBL" id="SMGR01000001">
    <property type="protein sequence ID" value="TCL08217.1"/>
    <property type="molecule type" value="Genomic_DNA"/>
</dbReference>
<dbReference type="AlphaFoldDB" id="A0A4R1NIZ7"/>
<keyword evidence="2" id="KW-0808">Transferase</keyword>
<dbReference type="PROSITE" id="PS50206">
    <property type="entry name" value="RHODANESE_3"/>
    <property type="match status" value="1"/>
</dbReference>
<dbReference type="OrthoDB" id="9812109at2"/>
<evidence type="ECO:0000313" key="2">
    <source>
        <dbReference type="EMBL" id="TCL08217.1"/>
    </source>
</evidence>
<reference evidence="2 3" key="1">
    <citation type="submission" date="2019-03" db="EMBL/GenBank/DDBJ databases">
        <title>Genomic Encyclopedia of Archaeal and Bacterial Type Strains, Phase II (KMG-II): from individual species to whole genera.</title>
        <authorList>
            <person name="Goeker M."/>
        </authorList>
    </citation>
    <scope>NUCLEOTIDE SEQUENCE [LARGE SCALE GENOMIC DNA]</scope>
    <source>
        <strain evidence="2 3">DSM 26433</strain>
    </source>
</reference>
<dbReference type="RefSeq" id="WP_132858363.1">
    <property type="nucleotide sequence ID" value="NZ_SMGR01000001.1"/>
</dbReference>
<dbReference type="Gene3D" id="3.40.250.10">
    <property type="entry name" value="Rhodanese-like domain"/>
    <property type="match status" value="1"/>
</dbReference>
<keyword evidence="3" id="KW-1185">Reference proteome</keyword>
<dbReference type="SMART" id="SM00450">
    <property type="entry name" value="RHOD"/>
    <property type="match status" value="1"/>
</dbReference>
<evidence type="ECO:0000313" key="3">
    <source>
        <dbReference type="Proteomes" id="UP000295673"/>
    </source>
</evidence>
<dbReference type="InterPro" id="IPR036873">
    <property type="entry name" value="Rhodanese-like_dom_sf"/>
</dbReference>
<name>A0A4R1NIZ7_9RHOB</name>
<feature type="domain" description="Rhodanese" evidence="1">
    <location>
        <begin position="36"/>
        <end position="136"/>
    </location>
</feature>
<proteinExistence type="predicted"/>
<evidence type="ECO:0000259" key="1">
    <source>
        <dbReference type="PROSITE" id="PS50206"/>
    </source>
</evidence>
<comment type="caution">
    <text evidence="2">The sequence shown here is derived from an EMBL/GenBank/DDBJ whole genome shotgun (WGS) entry which is preliminary data.</text>
</comment>
<dbReference type="Pfam" id="PF00581">
    <property type="entry name" value="Rhodanese"/>
    <property type="match status" value="1"/>
</dbReference>
<dbReference type="GO" id="GO:0016740">
    <property type="term" value="F:transferase activity"/>
    <property type="evidence" value="ECO:0007669"/>
    <property type="project" value="UniProtKB-KW"/>
</dbReference>
<dbReference type="InterPro" id="IPR001763">
    <property type="entry name" value="Rhodanese-like_dom"/>
</dbReference>
<sequence>MMDRRGFLLAGWALIVPNAGWAENTLSASEAHVRLRSGELILIDLRTPEEWQETGVAEGAWPLDMREPEFGSWLLAAIERNPDKQVAIICRSGNRSGRMMSLLRDNGVEGVMDVSEGMLGGRRGPGWVPSGLPVVSAQTAFDAMPKDLVAK</sequence>
<accession>A0A4R1NIZ7</accession>
<protein>
    <submittedName>
        <fullName evidence="2">Rhodanese-related sulfurtransferase</fullName>
    </submittedName>
</protein>
<dbReference type="SUPFAM" id="SSF52821">
    <property type="entry name" value="Rhodanese/Cell cycle control phosphatase"/>
    <property type="match status" value="1"/>
</dbReference>
<dbReference type="Proteomes" id="UP000295673">
    <property type="component" value="Unassembled WGS sequence"/>
</dbReference>